<organism evidence="1 2">
    <name type="scientific">Antrodiella citrinella</name>
    <dbReference type="NCBI Taxonomy" id="2447956"/>
    <lineage>
        <taxon>Eukaryota</taxon>
        <taxon>Fungi</taxon>
        <taxon>Dikarya</taxon>
        <taxon>Basidiomycota</taxon>
        <taxon>Agaricomycotina</taxon>
        <taxon>Agaricomycetes</taxon>
        <taxon>Polyporales</taxon>
        <taxon>Steccherinaceae</taxon>
        <taxon>Antrodiella</taxon>
    </lineage>
</organism>
<dbReference type="PANTHER" id="PTHR46579:SF2">
    <property type="entry name" value="C2H2-TYPE DOMAIN-CONTAINING PROTEIN"/>
    <property type="match status" value="1"/>
</dbReference>
<dbReference type="Pfam" id="PF02992">
    <property type="entry name" value="Transposase_21"/>
    <property type="match status" value="1"/>
</dbReference>
<dbReference type="AlphaFoldDB" id="A0A4S4M3U2"/>
<evidence type="ECO:0000313" key="2">
    <source>
        <dbReference type="Proteomes" id="UP000308730"/>
    </source>
</evidence>
<gene>
    <name evidence="1" type="ORF">EUX98_g8711</name>
</gene>
<dbReference type="Proteomes" id="UP000308730">
    <property type="component" value="Unassembled WGS sequence"/>
</dbReference>
<dbReference type="OrthoDB" id="3247418at2759"/>
<evidence type="ECO:0000313" key="1">
    <source>
        <dbReference type="EMBL" id="THH19759.1"/>
    </source>
</evidence>
<sequence>MVKPKGPKLVACTCTGCGQFTHTDQFGLELPGMLQPAQTRKKHVLADKTAEGTQKHGEAMLTLHTLGLGSLDVRTKLRSGKVVTTDANAAEPDVIVPGPSGPPTDNTAMSNIAIDNDSEIQSHLRILRFMNAHISLMRARVRDDLVLVFSTPPTTLVESPSPITSSSTNHAYLEYHVWLFSTTKQLEELPGLGHKEISGQKAGMMKLVQKELSRLECIKFSSWNHAQVAAGLYCFDDMISKRQGPPPHVYNSDPAHPLDPYPRLCTFIETDKGPCSAPLVKQYVNAEGRVAYRPIKTFGYQGAFTWLATLLARPGLDSVLGSAWRVPMQTSRPAFVSDGRWRDIWDAPAIQEFIGPDGTSLFSLQADGSMHLVFSLFVDWFNPYGNKKAGKSHSLGAIYMACLNLPPHLRYLPENIYLVGIMPGPKEASLHQLNHYLRPLVDDLVVLWEQGVYFTRTASSPAGRLVRAAMIPLVCDLPALRKTAGFAGHSASFFCSFCRLRLAEINNLQRELWGTANRTWASHMSAAREWRDATSERERTQVFEEFGIRWSELLRLRYWDPTRYALVDAMHNLFLGVLRHHCMEVFGINVKGGSGSTKVHPHTPDEQSAWLEKVVKGIRKEGKTKAINAVVAARKGYVVAVAQRNGVSPGDKLTKRAYATALVEWYLQSPGREICLPPVMKDATADFRLDEIDVSRAHILDFDVLSHIRDDIKKTVYPSWIERPPSNFGSPGHGKLKADQWRTVSTISLVITLIRLWGHASASEQEQKMLKNFIHLVIAVQHASRRSISLADVVAYDTHMYAYVSGLRTLYDHQLVPNHHLSLHLTGCLRLFGVVHSWWAFPFERYNGVIGRLKNNGRTDEMPLTFMRYFCIGANLRWFMATFDWQESEISATRAFMSTFGRRGPGTLNADLDALFHGTSHAEEVSTEYDSSKERKLGDKIYQRLLRRINQGATHRFEAFGSPGTSRAWLNSDVVYVPTAHYRGVLYGTPHGSRRNCHILYTHPSSGNVSAGQISNIFQHCRIEDDRKIVETFLLVKTYKSLTGPDAEVDPFRKFSALGAHLCYNTLEDVQLIRLDDIVSHFAAYTYTPEDIEQECIVVLSVNRN</sequence>
<keyword evidence="2" id="KW-1185">Reference proteome</keyword>
<name>A0A4S4M3U2_9APHY</name>
<protein>
    <recommendedName>
        <fullName evidence="3">DUF4218 domain-containing protein</fullName>
    </recommendedName>
</protein>
<dbReference type="InterPro" id="IPR004242">
    <property type="entry name" value="Transposase_21"/>
</dbReference>
<dbReference type="PANTHER" id="PTHR46579">
    <property type="entry name" value="F5/8 TYPE C DOMAIN-CONTAINING PROTEIN-RELATED"/>
    <property type="match status" value="1"/>
</dbReference>
<accession>A0A4S4M3U2</accession>
<comment type="caution">
    <text evidence="1">The sequence shown here is derived from an EMBL/GenBank/DDBJ whole genome shotgun (WGS) entry which is preliminary data.</text>
</comment>
<dbReference type="EMBL" id="SGPM01000522">
    <property type="protein sequence ID" value="THH19759.1"/>
    <property type="molecule type" value="Genomic_DNA"/>
</dbReference>
<proteinExistence type="predicted"/>
<evidence type="ECO:0008006" key="3">
    <source>
        <dbReference type="Google" id="ProtNLM"/>
    </source>
</evidence>
<reference evidence="1 2" key="1">
    <citation type="submission" date="2019-02" db="EMBL/GenBank/DDBJ databases">
        <title>Genome sequencing of the rare red list fungi Antrodiella citrinella (Flaviporus citrinellus).</title>
        <authorList>
            <person name="Buettner E."/>
            <person name="Kellner H."/>
        </authorList>
    </citation>
    <scope>NUCLEOTIDE SEQUENCE [LARGE SCALE GENOMIC DNA]</scope>
    <source>
        <strain evidence="1 2">DSM 108506</strain>
    </source>
</reference>